<evidence type="ECO:0000256" key="1">
    <source>
        <dbReference type="SAM" id="Phobius"/>
    </source>
</evidence>
<reference evidence="3" key="1">
    <citation type="submission" date="2016-10" db="EMBL/GenBank/DDBJ databases">
        <authorList>
            <person name="Varghese N."/>
            <person name="Submissions S."/>
        </authorList>
    </citation>
    <scope>NUCLEOTIDE SEQUENCE [LARGE SCALE GENOMIC DNA]</scope>
    <source>
        <strain evidence="3">AAP</strain>
    </source>
</reference>
<keyword evidence="3" id="KW-1185">Reference proteome</keyword>
<dbReference type="RefSeq" id="WP_089656884.1">
    <property type="nucleotide sequence ID" value="NZ_FNGH01000002.1"/>
</dbReference>
<keyword evidence="1" id="KW-1133">Transmembrane helix</keyword>
<evidence type="ECO:0000313" key="3">
    <source>
        <dbReference type="Proteomes" id="UP000199107"/>
    </source>
</evidence>
<gene>
    <name evidence="2" type="ORF">SAMN05192555_10212</name>
</gene>
<proteinExistence type="predicted"/>
<dbReference type="EMBL" id="FNGH01000002">
    <property type="protein sequence ID" value="SDK95293.1"/>
    <property type="molecule type" value="Genomic_DNA"/>
</dbReference>
<keyword evidence="1" id="KW-0812">Transmembrane</keyword>
<accession>A0A1G9G4R0</accession>
<evidence type="ECO:0000313" key="2">
    <source>
        <dbReference type="EMBL" id="SDK95293.1"/>
    </source>
</evidence>
<sequence>MRDLYKRLGLSPDASQEAIHAAIDACQHSALKADAQMVLQVESRRDEYDALHAALSDIGLLRARLGLTHGAYWQDSVANDFSLPPDNVCSRQDELVERLSHAAGWHNRWREWRAPWLIAGLFALGVLTGAALCHMLL</sequence>
<name>A0A1G9G4R0_9GAMM</name>
<protein>
    <submittedName>
        <fullName evidence="2">Uncharacterized protein</fullName>
    </submittedName>
</protein>
<feature type="transmembrane region" description="Helical" evidence="1">
    <location>
        <begin position="116"/>
        <end position="136"/>
    </location>
</feature>
<dbReference type="Proteomes" id="UP000199107">
    <property type="component" value="Unassembled WGS sequence"/>
</dbReference>
<keyword evidence="1" id="KW-0472">Membrane</keyword>
<dbReference type="OrthoDB" id="6183115at2"/>
<organism evidence="2 3">
    <name type="scientific">Franzmannia pantelleriensis</name>
    <dbReference type="NCBI Taxonomy" id="48727"/>
    <lineage>
        <taxon>Bacteria</taxon>
        <taxon>Pseudomonadati</taxon>
        <taxon>Pseudomonadota</taxon>
        <taxon>Gammaproteobacteria</taxon>
        <taxon>Oceanospirillales</taxon>
        <taxon>Halomonadaceae</taxon>
        <taxon>Franzmannia</taxon>
    </lineage>
</organism>
<dbReference type="STRING" id="48727.SAMN05192555_10212"/>
<dbReference type="AlphaFoldDB" id="A0A1G9G4R0"/>